<dbReference type="HOGENOM" id="CLU_2193417_0_0_9"/>
<dbReference type="KEGG" id="jeo:JMA_40740"/>
<protein>
    <recommendedName>
        <fullName evidence="3">Surface layer protein A domain-containing protein</fullName>
    </recommendedName>
</protein>
<gene>
    <name evidence="1" type="ORF">JMA_40740</name>
</gene>
<dbReference type="BioCyc" id="JESP1508404:G14D9-13358-MONOMER"/>
<keyword evidence="1" id="KW-0614">Plasmid</keyword>
<organism evidence="1 2">
    <name type="scientific">Jeotgalibacillus malaysiensis</name>
    <dbReference type="NCBI Taxonomy" id="1508404"/>
    <lineage>
        <taxon>Bacteria</taxon>
        <taxon>Bacillati</taxon>
        <taxon>Bacillota</taxon>
        <taxon>Bacilli</taxon>
        <taxon>Bacillales</taxon>
        <taxon>Caryophanaceae</taxon>
        <taxon>Jeotgalibacillus</taxon>
    </lineage>
</organism>
<proteinExistence type="predicted"/>
<evidence type="ECO:0000313" key="1">
    <source>
        <dbReference type="EMBL" id="AJD93392.1"/>
    </source>
</evidence>
<reference evidence="1 2" key="1">
    <citation type="submission" date="2014-08" db="EMBL/GenBank/DDBJ databases">
        <title>Complete genome of a marine bacteria Jeotgalibacillus malaysiensis.</title>
        <authorList>
            <person name="Yaakop A.S."/>
            <person name="Chan K.-G."/>
            <person name="Goh K.M."/>
        </authorList>
    </citation>
    <scope>NUCLEOTIDE SEQUENCE [LARGE SCALE GENOMIC DNA]</scope>
    <source>
        <strain evidence="1 2">D5</strain>
        <plasmid evidence="2">Plasmid</plasmid>
    </source>
</reference>
<name>A0A0B5AXI7_9BACL</name>
<evidence type="ECO:0000313" key="2">
    <source>
        <dbReference type="Proteomes" id="UP000031449"/>
    </source>
</evidence>
<sequence>MNKTRKMTAIGIATAMALGVVGTTAQLPVEQVQAKSEYIKAKQNRVVYDYKGNIVKNKLIKRGDIYIVDMKQKDKVTPNGGKLKLVRYKGSLMYVKSTEVMMDYVQHG</sequence>
<geneLocation type="plasmid" evidence="2"/>
<accession>A0A0B5AXI7</accession>
<dbReference type="Proteomes" id="UP000031449">
    <property type="component" value="Plasmid unnamed"/>
</dbReference>
<dbReference type="EMBL" id="CP009417">
    <property type="protein sequence ID" value="AJD93392.1"/>
    <property type="molecule type" value="Genomic_DNA"/>
</dbReference>
<dbReference type="AlphaFoldDB" id="A0A0B5AXI7"/>
<evidence type="ECO:0008006" key="3">
    <source>
        <dbReference type="Google" id="ProtNLM"/>
    </source>
</evidence>
<keyword evidence="2" id="KW-1185">Reference proteome</keyword>